<accession>A0A6I9XQM5</accession>
<dbReference type="Proteomes" id="UP000504617">
    <property type="component" value="Unplaced"/>
</dbReference>
<gene>
    <name evidence="3" type="primary">LOC106544359</name>
</gene>
<dbReference type="GO" id="GO:0042113">
    <property type="term" value="P:B cell activation"/>
    <property type="evidence" value="ECO:0007669"/>
    <property type="project" value="InterPro"/>
</dbReference>
<evidence type="ECO:0000313" key="2">
    <source>
        <dbReference type="Proteomes" id="UP000504617"/>
    </source>
</evidence>
<proteinExistence type="predicted"/>
<dbReference type="GO" id="GO:0005886">
    <property type="term" value="C:plasma membrane"/>
    <property type="evidence" value="ECO:0007669"/>
    <property type="project" value="TreeGrafter"/>
</dbReference>
<dbReference type="InterPro" id="IPR031428">
    <property type="entry name" value="LAT2"/>
</dbReference>
<dbReference type="PANTHER" id="PTHR15646">
    <property type="entry name" value="LINKER FOR ACTIVATION OF T-CELLS FAMILY MEMBER 2"/>
    <property type="match status" value="1"/>
</dbReference>
<evidence type="ECO:0000256" key="1">
    <source>
        <dbReference type="SAM" id="MobiDB-lite"/>
    </source>
</evidence>
<dbReference type="Pfam" id="PF15703">
    <property type="entry name" value="LAT2"/>
    <property type="match status" value="1"/>
</dbReference>
<sequence length="113" mass="12950">MVSSCHFSETCSKSRFQNFTTEIETEDDSTYVEPISSHHYHNWQPSDDDSHGYQNVIEAIKSNKLVADEDIYENKIAIQIWKQGQTLESDSGSSEEESIYINTEQYSSYAHAS</sequence>
<keyword evidence="2" id="KW-1185">Reference proteome</keyword>
<protein>
    <submittedName>
        <fullName evidence="3">Linker for activation of T-cells family member 2-like</fullName>
    </submittedName>
</protein>
<reference evidence="3" key="1">
    <citation type="submission" date="2025-08" db="UniProtKB">
        <authorList>
            <consortium name="RefSeq"/>
        </authorList>
    </citation>
    <scope>IDENTIFICATION</scope>
</reference>
<dbReference type="GeneID" id="106544359"/>
<dbReference type="PANTHER" id="PTHR15646:SF5">
    <property type="entry name" value="LINKER FOR ACTIVATION OF T-CELLS FAMILY MEMBER 2"/>
    <property type="match status" value="1"/>
</dbReference>
<dbReference type="OrthoDB" id="9033626at2759"/>
<feature type="region of interest" description="Disordered" evidence="1">
    <location>
        <begin position="84"/>
        <end position="113"/>
    </location>
</feature>
<dbReference type="KEGG" id="tsr:106544359"/>
<dbReference type="GO" id="GO:0050853">
    <property type="term" value="P:B cell receptor signaling pathway"/>
    <property type="evidence" value="ECO:0007669"/>
    <property type="project" value="TreeGrafter"/>
</dbReference>
<dbReference type="AlphaFoldDB" id="A0A6I9XQM5"/>
<dbReference type="GO" id="GO:0019722">
    <property type="term" value="P:calcium-mediated signaling"/>
    <property type="evidence" value="ECO:0007669"/>
    <property type="project" value="TreeGrafter"/>
</dbReference>
<evidence type="ECO:0000313" key="3">
    <source>
        <dbReference type="RefSeq" id="XP_013916081.1"/>
    </source>
</evidence>
<organism evidence="2 3">
    <name type="scientific">Thamnophis sirtalis</name>
    <dbReference type="NCBI Taxonomy" id="35019"/>
    <lineage>
        <taxon>Eukaryota</taxon>
        <taxon>Metazoa</taxon>
        <taxon>Chordata</taxon>
        <taxon>Craniata</taxon>
        <taxon>Vertebrata</taxon>
        <taxon>Euteleostomi</taxon>
        <taxon>Lepidosauria</taxon>
        <taxon>Squamata</taxon>
        <taxon>Bifurcata</taxon>
        <taxon>Unidentata</taxon>
        <taxon>Episquamata</taxon>
        <taxon>Toxicofera</taxon>
        <taxon>Serpentes</taxon>
        <taxon>Colubroidea</taxon>
        <taxon>Colubridae</taxon>
        <taxon>Natricinae</taxon>
        <taxon>Thamnophis</taxon>
    </lineage>
</organism>
<feature type="compositionally biased region" description="Polar residues" evidence="1">
    <location>
        <begin position="100"/>
        <end position="113"/>
    </location>
</feature>
<dbReference type="RefSeq" id="XP_013916081.1">
    <property type="nucleotide sequence ID" value="XM_014060606.1"/>
</dbReference>
<name>A0A6I9XQM5_9SAUR</name>